<comment type="caution">
    <text evidence="1">The sequence shown here is derived from an EMBL/GenBank/DDBJ whole genome shotgun (WGS) entry which is preliminary data.</text>
</comment>
<evidence type="ECO:0000313" key="2">
    <source>
        <dbReference type="Proteomes" id="UP000233256"/>
    </source>
</evidence>
<sequence length="115" mass="14387">MAFTELEHKRIEKLVGEFIETRRPRPEIRDQVDLGFRIEGHNVEIYEIRPYWEDEIRKIEEKVARATYIRTRDKWKIFWMRADLRWHGYKPNLEVDRIDDFLKVVERDEYRCFWG</sequence>
<name>A0A2N1PJN8_9BACT</name>
<accession>A0A2N1PJN8</accession>
<dbReference type="Proteomes" id="UP000233256">
    <property type="component" value="Unassembled WGS sequence"/>
</dbReference>
<proteinExistence type="predicted"/>
<evidence type="ECO:0008006" key="3">
    <source>
        <dbReference type="Google" id="ProtNLM"/>
    </source>
</evidence>
<reference evidence="1 2" key="1">
    <citation type="journal article" date="2017" name="ISME J.">
        <title>Potential for microbial H2 and metal transformations associated with novel bacteria and archaea in deep terrestrial subsurface sediments.</title>
        <authorList>
            <person name="Hernsdorf A.W."/>
            <person name="Amano Y."/>
            <person name="Miyakawa K."/>
            <person name="Ise K."/>
            <person name="Suzuki Y."/>
            <person name="Anantharaman K."/>
            <person name="Probst A."/>
            <person name="Burstein D."/>
            <person name="Thomas B.C."/>
            <person name="Banfield J.F."/>
        </authorList>
    </citation>
    <scope>NUCLEOTIDE SEQUENCE [LARGE SCALE GENOMIC DNA]</scope>
    <source>
        <strain evidence="1">HGW-Wallbacteria-1</strain>
    </source>
</reference>
<dbReference type="EMBL" id="PGXC01000042">
    <property type="protein sequence ID" value="PKK88553.1"/>
    <property type="molecule type" value="Genomic_DNA"/>
</dbReference>
<protein>
    <recommendedName>
        <fullName evidence="3">DUF3024 domain-containing protein</fullName>
    </recommendedName>
</protein>
<organism evidence="1 2">
    <name type="scientific">Candidatus Wallbacteria bacterium HGW-Wallbacteria-1</name>
    <dbReference type="NCBI Taxonomy" id="2013854"/>
    <lineage>
        <taxon>Bacteria</taxon>
        <taxon>Candidatus Walliibacteriota</taxon>
    </lineage>
</organism>
<dbReference type="Pfam" id="PF11225">
    <property type="entry name" value="DUF3024"/>
    <property type="match status" value="1"/>
</dbReference>
<dbReference type="AlphaFoldDB" id="A0A2N1PJN8"/>
<evidence type="ECO:0000313" key="1">
    <source>
        <dbReference type="EMBL" id="PKK88553.1"/>
    </source>
</evidence>
<dbReference type="InterPro" id="IPR021388">
    <property type="entry name" value="DUF3024"/>
</dbReference>
<gene>
    <name evidence="1" type="ORF">CVV64_18295</name>
</gene>